<comment type="caution">
    <text evidence="1">The sequence shown here is derived from an EMBL/GenBank/DDBJ whole genome shotgun (WGS) entry which is preliminary data.</text>
</comment>
<evidence type="ECO:0000313" key="1">
    <source>
        <dbReference type="EMBL" id="KAF4951947.1"/>
    </source>
</evidence>
<dbReference type="AlphaFoldDB" id="A0A8H4WVJ1"/>
<reference evidence="1" key="1">
    <citation type="journal article" date="2020" name="BMC Genomics">
        <title>Correction to: Identification and distribution of gene clusters required for synthesis of sphingolipid metabolism inhibitors in diverse species of the filamentous fungus Fusarium.</title>
        <authorList>
            <person name="Kim H.S."/>
            <person name="Lohmar J.M."/>
            <person name="Busman M."/>
            <person name="Brown D.W."/>
            <person name="Naumann T.A."/>
            <person name="Divon H.H."/>
            <person name="Lysoe E."/>
            <person name="Uhlig S."/>
            <person name="Proctor R.H."/>
        </authorList>
    </citation>
    <scope>NUCLEOTIDE SEQUENCE</scope>
    <source>
        <strain evidence="1">NRRL 20472</strain>
    </source>
</reference>
<proteinExistence type="predicted"/>
<reference evidence="1" key="2">
    <citation type="submission" date="2020-05" db="EMBL/GenBank/DDBJ databases">
        <authorList>
            <person name="Kim H.-S."/>
            <person name="Proctor R.H."/>
            <person name="Brown D.W."/>
        </authorList>
    </citation>
    <scope>NUCLEOTIDE SEQUENCE</scope>
    <source>
        <strain evidence="1">NRRL 20472</strain>
    </source>
</reference>
<name>A0A8H4WVJ1_9HYPO</name>
<evidence type="ECO:0000313" key="2">
    <source>
        <dbReference type="Proteomes" id="UP000622797"/>
    </source>
</evidence>
<dbReference type="OrthoDB" id="5098477at2759"/>
<dbReference type="EMBL" id="JABEXW010000896">
    <property type="protein sequence ID" value="KAF4951947.1"/>
    <property type="molecule type" value="Genomic_DNA"/>
</dbReference>
<organism evidence="1 2">
    <name type="scientific">Fusarium sarcochroum</name>
    <dbReference type="NCBI Taxonomy" id="1208366"/>
    <lineage>
        <taxon>Eukaryota</taxon>
        <taxon>Fungi</taxon>
        <taxon>Dikarya</taxon>
        <taxon>Ascomycota</taxon>
        <taxon>Pezizomycotina</taxon>
        <taxon>Sordariomycetes</taxon>
        <taxon>Hypocreomycetidae</taxon>
        <taxon>Hypocreales</taxon>
        <taxon>Nectriaceae</taxon>
        <taxon>Fusarium</taxon>
        <taxon>Fusarium lateritium species complex</taxon>
    </lineage>
</organism>
<sequence>MEDRGSYTVHHHEHRHWGEHCREPALCKTCRKLEEKNAKIPECVEFRDVTITIIEKAPQRGYSEEVWSAMSGKPLPIRGSVIRTTWRSGRVYIVHRYRMHGPGELVTPIFDPRDADALQLKFSAAACQLYEKGKAALYWAIWGVNYSNEID</sequence>
<dbReference type="Proteomes" id="UP000622797">
    <property type="component" value="Unassembled WGS sequence"/>
</dbReference>
<gene>
    <name evidence="1" type="ORF">FSARC_12772</name>
</gene>
<keyword evidence="2" id="KW-1185">Reference proteome</keyword>
<accession>A0A8H4WVJ1</accession>
<protein>
    <submittedName>
        <fullName evidence="1">Uncharacterized protein</fullName>
    </submittedName>
</protein>